<name>A0A0E3Z8A2_9ABAC</name>
<protein>
    <submittedName>
        <fullName evidence="1">Odve25</fullName>
    </submittedName>
</protein>
<dbReference type="Proteomes" id="UP000201190">
    <property type="component" value="Segment"/>
</dbReference>
<sequence>MIGTIILILVVLAVVYFLSVNNKLNLNSLTDSSPSVNDSSDSVHVDDRTGQYSVKLSAPKLKSIRVLHDTNKLSKVYIAERPLSYSEIIDEGNRSVGANCVFLGTISDNVNVSNGNGASTSSRVTANFDIKQHKNLFIVFKNLENNKIKENVNMVRYESEGMVYALIDSNASSVPELRDVSYPIAVYTTNSAVQLKLIEWSYRQVNDSGTFFIKNETSFKVE</sequence>
<dbReference type="GO" id="GO:0019031">
    <property type="term" value="C:viral envelope"/>
    <property type="evidence" value="ECO:0007669"/>
    <property type="project" value="InterPro"/>
</dbReference>
<dbReference type="Pfam" id="PF05274">
    <property type="entry name" value="Baculo_E25"/>
    <property type="match status" value="1"/>
</dbReference>
<dbReference type="RefSeq" id="YP_009133265.1">
    <property type="nucleotide sequence ID" value="NC_026922.1"/>
</dbReference>
<proteinExistence type="predicted"/>
<dbReference type="OrthoDB" id="10196at10239"/>
<reference evidence="1 2" key="1">
    <citation type="journal article" date="2015" name="Genome Announc.">
        <title>Genome Sequence of an Alphabaculovirus Isolated from the Oak Looper, Lambdina fiscellaria, Contains a Putative 2-Kilobase-Pair Transposable Element Encoding a Transposase and a FLYWCH Domain-Containing Protein.</title>
        <authorList>
            <person name="Rohrmann G.F."/>
            <person name="Erlandson M.A."/>
            <person name="Theilmann D.A."/>
        </authorList>
    </citation>
    <scope>NUCLEOTIDE SEQUENCE [LARGE SCALE GENOMIC DNA]</scope>
    <source>
        <strain evidence="1">GR15</strain>
    </source>
</reference>
<keyword evidence="2" id="KW-1185">Reference proteome</keyword>
<organism evidence="1 2">
    <name type="scientific">Lambdina fiscellaria nucleopolyhedrovirus</name>
    <dbReference type="NCBI Taxonomy" id="1642929"/>
    <lineage>
        <taxon>Viruses</taxon>
        <taxon>Viruses incertae sedis</taxon>
        <taxon>Naldaviricetes</taxon>
        <taxon>Lefavirales</taxon>
        <taxon>Baculoviridae</taxon>
        <taxon>Alphabaculovirus</taxon>
        <taxon>Alphabaculovirus lafiscellariae</taxon>
    </lineage>
</organism>
<evidence type="ECO:0000313" key="2">
    <source>
        <dbReference type="Proteomes" id="UP000201190"/>
    </source>
</evidence>
<evidence type="ECO:0000313" key="1">
    <source>
        <dbReference type="EMBL" id="AKC91683.1"/>
    </source>
</evidence>
<dbReference type="InterPro" id="IPR007938">
    <property type="entry name" value="Baculo_ODV-E25"/>
</dbReference>
<dbReference type="GeneID" id="24170886"/>
<dbReference type="KEGG" id="vg:24170886"/>
<accession>A0A0E3Z8A2</accession>
<dbReference type="EMBL" id="KP752043">
    <property type="protein sequence ID" value="AKC91683.1"/>
    <property type="molecule type" value="Genomic_DNA"/>
</dbReference>